<gene>
    <name evidence="13" type="primary">NDAI0G04310</name>
    <name evidence="13" type="ordered locus">NDAI_0G04310</name>
</gene>
<dbReference type="InterPro" id="IPR014016">
    <property type="entry name" value="UvrD-like_ATP-bd"/>
</dbReference>
<evidence type="ECO:0000313" key="14">
    <source>
        <dbReference type="Proteomes" id="UP000000689"/>
    </source>
</evidence>
<keyword evidence="14" id="KW-1185">Reference proteome</keyword>
<dbReference type="InterPro" id="IPR027417">
    <property type="entry name" value="P-loop_NTPase"/>
</dbReference>
<dbReference type="eggNOG" id="KOG2108">
    <property type="taxonomic scope" value="Eukaryota"/>
</dbReference>
<dbReference type="CDD" id="cd17932">
    <property type="entry name" value="DEXQc_UvrD"/>
    <property type="match status" value="1"/>
</dbReference>
<dbReference type="GO" id="GO:0016787">
    <property type="term" value="F:hydrolase activity"/>
    <property type="evidence" value="ECO:0007669"/>
    <property type="project" value="UniProtKB-UniRule"/>
</dbReference>
<dbReference type="SUPFAM" id="SSF52540">
    <property type="entry name" value="P-loop containing nucleoside triphosphate hydrolases"/>
    <property type="match status" value="1"/>
</dbReference>
<dbReference type="EMBL" id="HE580273">
    <property type="protein sequence ID" value="CCK73416.1"/>
    <property type="molecule type" value="Genomic_DNA"/>
</dbReference>
<dbReference type="GO" id="GO:0003677">
    <property type="term" value="F:DNA binding"/>
    <property type="evidence" value="ECO:0007669"/>
    <property type="project" value="InterPro"/>
</dbReference>
<dbReference type="GO" id="GO:0005634">
    <property type="term" value="C:nucleus"/>
    <property type="evidence" value="ECO:0007669"/>
    <property type="project" value="TreeGrafter"/>
</dbReference>
<evidence type="ECO:0000256" key="2">
    <source>
        <dbReference type="ARBA" id="ARBA00022801"/>
    </source>
</evidence>
<evidence type="ECO:0000256" key="8">
    <source>
        <dbReference type="ARBA" id="ARBA00048988"/>
    </source>
</evidence>
<evidence type="ECO:0000256" key="5">
    <source>
        <dbReference type="ARBA" id="ARBA00023235"/>
    </source>
</evidence>
<proteinExistence type="predicted"/>
<evidence type="ECO:0000256" key="7">
    <source>
        <dbReference type="ARBA" id="ARBA00034808"/>
    </source>
</evidence>
<feature type="binding site" evidence="9">
    <location>
        <begin position="32"/>
        <end position="39"/>
    </location>
    <ligand>
        <name>ATP</name>
        <dbReference type="ChEBI" id="CHEBI:30616"/>
    </ligand>
</feature>
<dbReference type="Proteomes" id="UP000000689">
    <property type="component" value="Chromosome 7"/>
</dbReference>
<feature type="domain" description="UvrD-like helicase ATP-binding" evidence="11">
    <location>
        <begin position="11"/>
        <end position="322"/>
    </location>
</feature>
<feature type="coiled-coil region" evidence="10">
    <location>
        <begin position="143"/>
        <end position="170"/>
    </location>
</feature>
<keyword evidence="5" id="KW-0413">Isomerase</keyword>
<dbReference type="Gene3D" id="3.40.50.300">
    <property type="entry name" value="P-loop containing nucleotide triphosphate hydrolases"/>
    <property type="match status" value="3"/>
</dbReference>
<evidence type="ECO:0000256" key="9">
    <source>
        <dbReference type="PROSITE-ProRule" id="PRU00560"/>
    </source>
</evidence>
<keyword evidence="4 9" id="KW-0067">ATP-binding</keyword>
<dbReference type="InterPro" id="IPR014017">
    <property type="entry name" value="DNA_helicase_UvrD-like_C"/>
</dbReference>
<keyword evidence="3 9" id="KW-0347">Helicase</keyword>
<evidence type="ECO:0000256" key="6">
    <source>
        <dbReference type="ARBA" id="ARBA00034617"/>
    </source>
</evidence>
<dbReference type="Pfam" id="PF00580">
    <property type="entry name" value="UvrD-helicase"/>
    <property type="match status" value="1"/>
</dbReference>
<evidence type="ECO:0000256" key="10">
    <source>
        <dbReference type="SAM" id="Coils"/>
    </source>
</evidence>
<evidence type="ECO:0000256" key="1">
    <source>
        <dbReference type="ARBA" id="ARBA00022741"/>
    </source>
</evidence>
<evidence type="ECO:0000256" key="3">
    <source>
        <dbReference type="ARBA" id="ARBA00022806"/>
    </source>
</evidence>
<dbReference type="AlphaFoldDB" id="J7S4F0"/>
<dbReference type="OMA" id="ENGWRGL"/>
<dbReference type="GeneID" id="13926896"/>
<dbReference type="KEGG" id="ndi:NDAI_0G04310"/>
<dbReference type="PANTHER" id="PTHR11070:SF46">
    <property type="entry name" value="ATP-DEPENDENT DNA HELICASE HMI1, MITOCHONDRIAL"/>
    <property type="match status" value="1"/>
</dbReference>
<dbReference type="Pfam" id="PF13361">
    <property type="entry name" value="UvrD_C"/>
    <property type="match status" value="1"/>
</dbReference>
<dbReference type="PROSITE" id="PS51198">
    <property type="entry name" value="UVRD_HELICASE_ATP_BIND"/>
    <property type="match status" value="1"/>
</dbReference>
<dbReference type="GO" id="GO:0005759">
    <property type="term" value="C:mitochondrial matrix"/>
    <property type="evidence" value="ECO:0007669"/>
    <property type="project" value="EnsemblFungi"/>
</dbReference>
<dbReference type="STRING" id="1071378.J7S4F0"/>
<keyword evidence="2 9" id="KW-0378">Hydrolase</keyword>
<dbReference type="GO" id="GO:0043138">
    <property type="term" value="F:3'-5' DNA helicase activity"/>
    <property type="evidence" value="ECO:0007669"/>
    <property type="project" value="UniProtKB-EC"/>
</dbReference>
<dbReference type="PROSITE" id="PS51217">
    <property type="entry name" value="UVRD_HELICASE_CTER"/>
    <property type="match status" value="1"/>
</dbReference>
<comment type="catalytic activity">
    <reaction evidence="6">
        <text>Couples ATP hydrolysis with the unwinding of duplex DNA by translocating in the 3'-5' direction.</text>
        <dbReference type="EC" id="5.6.2.4"/>
    </reaction>
</comment>
<reference evidence="13 14" key="1">
    <citation type="journal article" date="2011" name="Proc. Natl. Acad. Sci. U.S.A.">
        <title>Evolutionary erosion of yeast sex chromosomes by mating-type switching accidents.</title>
        <authorList>
            <person name="Gordon J.L."/>
            <person name="Armisen D."/>
            <person name="Proux-Wera E."/>
            <person name="Oheigeartaigh S.S."/>
            <person name="Byrne K.P."/>
            <person name="Wolfe K.H."/>
        </authorList>
    </citation>
    <scope>NUCLEOTIDE SEQUENCE [LARGE SCALE GENOMIC DNA]</scope>
    <source>
        <strain evidence="14">ATCC 10597 / BCRC 20456 / CBS 421 / NBRC 0211 / NRRL Y-12639</strain>
    </source>
</reference>
<dbReference type="Gene3D" id="1.10.486.10">
    <property type="entry name" value="PCRA, domain 4"/>
    <property type="match status" value="1"/>
</dbReference>
<keyword evidence="1 9" id="KW-0547">Nucleotide-binding</keyword>
<dbReference type="HOGENOM" id="CLU_004585_7_0_1"/>
<dbReference type="GO" id="GO:0005524">
    <property type="term" value="F:ATP binding"/>
    <property type="evidence" value="ECO:0007669"/>
    <property type="project" value="UniProtKB-UniRule"/>
</dbReference>
<comment type="catalytic activity">
    <reaction evidence="8">
        <text>ATP + H2O = ADP + phosphate + H(+)</text>
        <dbReference type="Rhea" id="RHEA:13065"/>
        <dbReference type="ChEBI" id="CHEBI:15377"/>
        <dbReference type="ChEBI" id="CHEBI:15378"/>
        <dbReference type="ChEBI" id="CHEBI:30616"/>
        <dbReference type="ChEBI" id="CHEBI:43474"/>
        <dbReference type="ChEBI" id="CHEBI:456216"/>
        <dbReference type="EC" id="5.6.2.4"/>
    </reaction>
</comment>
<dbReference type="PANTHER" id="PTHR11070">
    <property type="entry name" value="UVRD / RECB / PCRA DNA HELICASE FAMILY MEMBER"/>
    <property type="match status" value="1"/>
</dbReference>
<dbReference type="RefSeq" id="XP_003980092.1">
    <property type="nucleotide sequence ID" value="XM_003980043.1"/>
</dbReference>
<name>J7S4F0_NAUDC</name>
<organism evidence="13 14">
    <name type="scientific">Naumovozyma dairenensis (strain ATCC 10597 / BCRC 20456 / CBS 421 / NBRC 0211 / NRRL Y-12639)</name>
    <name type="common">Saccharomyces dairenensis</name>
    <dbReference type="NCBI Taxonomy" id="1071378"/>
    <lineage>
        <taxon>Eukaryota</taxon>
        <taxon>Fungi</taxon>
        <taxon>Dikarya</taxon>
        <taxon>Ascomycota</taxon>
        <taxon>Saccharomycotina</taxon>
        <taxon>Saccharomycetes</taxon>
        <taxon>Saccharomycetales</taxon>
        <taxon>Saccharomycetaceae</taxon>
        <taxon>Naumovozyma</taxon>
    </lineage>
</organism>
<accession>J7S4F0</accession>
<evidence type="ECO:0000256" key="4">
    <source>
        <dbReference type="ARBA" id="ARBA00022840"/>
    </source>
</evidence>
<feature type="domain" description="UvrD-like helicase C-terminal" evidence="12">
    <location>
        <begin position="323"/>
        <end position="635"/>
    </location>
</feature>
<evidence type="ECO:0000313" key="13">
    <source>
        <dbReference type="EMBL" id="CCK73416.1"/>
    </source>
</evidence>
<dbReference type="EC" id="5.6.2.4" evidence="7"/>
<dbReference type="OrthoDB" id="1470711at2759"/>
<dbReference type="GO" id="GO:0032042">
    <property type="term" value="P:mitochondrial DNA metabolic process"/>
    <property type="evidence" value="ECO:0007669"/>
    <property type="project" value="EnsemblFungi"/>
</dbReference>
<keyword evidence="10" id="KW-0175">Coiled coil</keyword>
<sequence length="763" mass="87544">MNNNKKKTTLTPSQTRVVEYPYRPATTLKVIAGPGSGKTLTLLHKVRHLILSGQVRPDEILILSLTNKAVDTITCNLLSTFEEGNLYESIDNQLKLDELKEIVEQIGIYTIHGLANRVVIENEGIVTIIEENGWRGLLKLLPSDFWQRNRRSLNNNINGLTRQLQKILQEYKGRNDQKLDIGKNGQVIEKLVQIMNSGKVFTNDDLILKATQHLESPITLELDKTTMNVEGKEDEEGDASFTEKLLSKYKVVLIDEYQDLYPSLLPIIEKISKGKQLLMFGDTNQSIYGFLGDNEIVMKSLDNLHEKEKSETLHLYDNFRCTPEIISSANKIISNANHLHNTHSTAKDLILKPLSNYEPQVHEIDDPIDELETIVDQIIQHVCSGAKFSDIAILSRTNNHIQSIADHLTSYGIPFEKLTIQPDWINDIRIQFILDLMKMIMLSSRERLESINDGQHTHKWQSDFNVIVTLSSIKGIGNQSLQTLYSDCNREGISLWKYISEIPKSKWNPKISNKKKIEQYTTLLKPWIESEKIWQMDNPGEILKIIIDIVYQLDYDPLKFKTNQEMKKFRNNLEEMFKIMKLSKFNQPQDQCFVEWFLETCFEQSIIFHRAKLETETNPESLGSIKLSTIHSSKGLEFPIVILSNGPFGLSYPIDDKSLYVGMTRARTLLNIINTKHPNLSKPIKSKVALLSSSSPLETSPLLANKQFWEYYNNDLRRDISNLPSFDTNMARYKMLQTKFGINNGRSFSTLCSKTISLTKRFL</sequence>
<dbReference type="GO" id="GO:0000725">
    <property type="term" value="P:recombinational repair"/>
    <property type="evidence" value="ECO:0007669"/>
    <property type="project" value="TreeGrafter"/>
</dbReference>
<dbReference type="InterPro" id="IPR000212">
    <property type="entry name" value="DNA_helicase_UvrD/REP"/>
</dbReference>
<evidence type="ECO:0000259" key="11">
    <source>
        <dbReference type="PROSITE" id="PS51198"/>
    </source>
</evidence>
<evidence type="ECO:0000259" key="12">
    <source>
        <dbReference type="PROSITE" id="PS51217"/>
    </source>
</evidence>
<protein>
    <recommendedName>
        <fullName evidence="7">DNA 3'-5' helicase</fullName>
        <ecNumber evidence="7">5.6.2.4</ecNumber>
    </recommendedName>
</protein>